<sequence>MEQVQDKDLVKLKKLLQNTGEFIAYFELAETKMAAWKTDLEQQALIQQKKTENHLNFLHTEIESLRDVLTHAGMARLRLHISQALKDGEAHINLLKKTGDELIHDIRLQHNELSKTLNRNLHLVERYTDRAIRAISFQLAEYDINQFHQTVQDSHLHIEKVSSDTIRKSAGLLRNYQWRSIVFSLITTLITALSVSLYVCNEAPWEVREQVQHERAAGKALLSAWSVLSQEEKDKIMNSSDFKG</sequence>
<dbReference type="EMBL" id="JBHSAB010000029">
    <property type="protein sequence ID" value="MFC3909838.1"/>
    <property type="molecule type" value="Genomic_DNA"/>
</dbReference>
<accession>A0ABV8CHP6</accession>
<evidence type="ECO:0000313" key="2">
    <source>
        <dbReference type="Proteomes" id="UP001595758"/>
    </source>
</evidence>
<name>A0ABV8CHP6_9GAMM</name>
<protein>
    <submittedName>
        <fullName evidence="1">Uncharacterized protein</fullName>
    </submittedName>
</protein>
<keyword evidence="2" id="KW-1185">Reference proteome</keyword>
<reference evidence="2" key="1">
    <citation type="journal article" date="2019" name="Int. J. Syst. Evol. Microbiol.">
        <title>The Global Catalogue of Microorganisms (GCM) 10K type strain sequencing project: providing services to taxonomists for standard genome sequencing and annotation.</title>
        <authorList>
            <consortium name="The Broad Institute Genomics Platform"/>
            <consortium name="The Broad Institute Genome Sequencing Center for Infectious Disease"/>
            <person name="Wu L."/>
            <person name="Ma J."/>
        </authorList>
    </citation>
    <scope>NUCLEOTIDE SEQUENCE [LARGE SCALE GENOMIC DNA]</scope>
    <source>
        <strain evidence="2">CCUG 59858</strain>
    </source>
</reference>
<proteinExistence type="predicted"/>
<gene>
    <name evidence="1" type="ORF">ACFORL_12225</name>
</gene>
<organism evidence="1 2">
    <name type="scientific">Legionella dresdenensis</name>
    <dbReference type="NCBI Taxonomy" id="450200"/>
    <lineage>
        <taxon>Bacteria</taxon>
        <taxon>Pseudomonadati</taxon>
        <taxon>Pseudomonadota</taxon>
        <taxon>Gammaproteobacteria</taxon>
        <taxon>Legionellales</taxon>
        <taxon>Legionellaceae</taxon>
        <taxon>Legionella</taxon>
    </lineage>
</organism>
<dbReference type="Proteomes" id="UP001595758">
    <property type="component" value="Unassembled WGS sequence"/>
</dbReference>
<comment type="caution">
    <text evidence="1">The sequence shown here is derived from an EMBL/GenBank/DDBJ whole genome shotgun (WGS) entry which is preliminary data.</text>
</comment>
<evidence type="ECO:0000313" key="1">
    <source>
        <dbReference type="EMBL" id="MFC3909838.1"/>
    </source>
</evidence>
<dbReference type="RefSeq" id="WP_382344437.1">
    <property type="nucleotide sequence ID" value="NZ_JBHSAB010000029.1"/>
</dbReference>